<protein>
    <submittedName>
        <fullName evidence="2">Uncharacterized protein</fullName>
    </submittedName>
</protein>
<evidence type="ECO:0000313" key="3">
    <source>
        <dbReference type="Proteomes" id="UP000242715"/>
    </source>
</evidence>
<feature type="transmembrane region" description="Helical" evidence="1">
    <location>
        <begin position="52"/>
        <end position="78"/>
    </location>
</feature>
<dbReference type="AlphaFoldDB" id="A0A2Z6NUY6"/>
<gene>
    <name evidence="2" type="ORF">TSUD_219880</name>
</gene>
<accession>A0A2Z6NUY6</accession>
<name>A0A2Z6NUY6_TRISU</name>
<reference evidence="3" key="1">
    <citation type="journal article" date="2017" name="Front. Plant Sci.">
        <title>Climate Clever Clovers: New Paradigm to Reduce the Environmental Footprint of Ruminants by Breeding Low Methanogenic Forages Utilizing Haplotype Variation.</title>
        <authorList>
            <person name="Kaur P."/>
            <person name="Appels R."/>
            <person name="Bayer P.E."/>
            <person name="Keeble-Gagnere G."/>
            <person name="Wang J."/>
            <person name="Hirakawa H."/>
            <person name="Shirasawa K."/>
            <person name="Vercoe P."/>
            <person name="Stefanova K."/>
            <person name="Durmic Z."/>
            <person name="Nichols P."/>
            <person name="Revell C."/>
            <person name="Isobe S.N."/>
            <person name="Edwards D."/>
            <person name="Erskine W."/>
        </authorList>
    </citation>
    <scope>NUCLEOTIDE SEQUENCE [LARGE SCALE GENOMIC DNA]</scope>
    <source>
        <strain evidence="3">cv. Daliak</strain>
    </source>
</reference>
<keyword evidence="1" id="KW-1133">Transmembrane helix</keyword>
<proteinExistence type="predicted"/>
<keyword evidence="1" id="KW-0812">Transmembrane</keyword>
<evidence type="ECO:0000256" key="1">
    <source>
        <dbReference type="SAM" id="Phobius"/>
    </source>
</evidence>
<evidence type="ECO:0000313" key="2">
    <source>
        <dbReference type="EMBL" id="GAU39745.1"/>
    </source>
</evidence>
<dbReference type="OrthoDB" id="10410332at2759"/>
<dbReference type="Proteomes" id="UP000242715">
    <property type="component" value="Unassembled WGS sequence"/>
</dbReference>
<organism evidence="2 3">
    <name type="scientific">Trifolium subterraneum</name>
    <name type="common">Subterranean clover</name>
    <dbReference type="NCBI Taxonomy" id="3900"/>
    <lineage>
        <taxon>Eukaryota</taxon>
        <taxon>Viridiplantae</taxon>
        <taxon>Streptophyta</taxon>
        <taxon>Embryophyta</taxon>
        <taxon>Tracheophyta</taxon>
        <taxon>Spermatophyta</taxon>
        <taxon>Magnoliopsida</taxon>
        <taxon>eudicotyledons</taxon>
        <taxon>Gunneridae</taxon>
        <taxon>Pentapetalae</taxon>
        <taxon>rosids</taxon>
        <taxon>fabids</taxon>
        <taxon>Fabales</taxon>
        <taxon>Fabaceae</taxon>
        <taxon>Papilionoideae</taxon>
        <taxon>50 kb inversion clade</taxon>
        <taxon>NPAAA clade</taxon>
        <taxon>Hologalegina</taxon>
        <taxon>IRL clade</taxon>
        <taxon>Trifolieae</taxon>
        <taxon>Trifolium</taxon>
    </lineage>
</organism>
<dbReference type="EMBL" id="DF973776">
    <property type="protein sequence ID" value="GAU39745.1"/>
    <property type="molecule type" value="Genomic_DNA"/>
</dbReference>
<keyword evidence="3" id="KW-1185">Reference proteome</keyword>
<sequence length="154" mass="17069">MSGADSNPDISPALTDAEISRFIALINVDRLRSYNFTEDEISRVIAPFATDLAILMTFMPFVSLVFAGAGLHCIYLVLKDFLALAYNGINTAVTAAQGLKDIAETYFAETYTVFRQESQAISEYPDQPPNNIKLDSIAFTKWTLLFSVTQSMYS</sequence>
<keyword evidence="1" id="KW-0472">Membrane</keyword>